<feature type="transmembrane region" description="Helical" evidence="1">
    <location>
        <begin position="119"/>
        <end position="136"/>
    </location>
</feature>
<dbReference type="Pfam" id="PF04892">
    <property type="entry name" value="VanZ"/>
    <property type="match status" value="1"/>
</dbReference>
<accession>A0A1Q8CPD3</accession>
<protein>
    <recommendedName>
        <fullName evidence="2">VanZ-like domain-containing protein</fullName>
    </recommendedName>
</protein>
<feature type="transmembrane region" description="Helical" evidence="1">
    <location>
        <begin position="148"/>
        <end position="167"/>
    </location>
</feature>
<dbReference type="InterPro" id="IPR006976">
    <property type="entry name" value="VanZ-like"/>
</dbReference>
<evidence type="ECO:0000313" key="3">
    <source>
        <dbReference type="EMBL" id="OLF16206.1"/>
    </source>
</evidence>
<dbReference type="Proteomes" id="UP000185596">
    <property type="component" value="Unassembled WGS sequence"/>
</dbReference>
<evidence type="ECO:0000256" key="1">
    <source>
        <dbReference type="SAM" id="Phobius"/>
    </source>
</evidence>
<name>A0A1Q8CPD3_9PSEU</name>
<dbReference type="OrthoDB" id="3700782at2"/>
<reference evidence="3 4" key="1">
    <citation type="submission" date="2016-12" db="EMBL/GenBank/DDBJ databases">
        <title>The draft genome sequence of Actinophytocola sp. 11-183.</title>
        <authorList>
            <person name="Wang W."/>
            <person name="Yuan L."/>
        </authorList>
    </citation>
    <scope>NUCLEOTIDE SEQUENCE [LARGE SCALE GENOMIC DNA]</scope>
    <source>
        <strain evidence="3 4">11-183</strain>
    </source>
</reference>
<proteinExistence type="predicted"/>
<feature type="transmembrane region" description="Helical" evidence="1">
    <location>
        <begin position="47"/>
        <end position="65"/>
    </location>
</feature>
<dbReference type="STRING" id="1912961.BU204_17685"/>
<organism evidence="3 4">
    <name type="scientific">Actinophytocola xanthii</name>
    <dbReference type="NCBI Taxonomy" id="1912961"/>
    <lineage>
        <taxon>Bacteria</taxon>
        <taxon>Bacillati</taxon>
        <taxon>Actinomycetota</taxon>
        <taxon>Actinomycetes</taxon>
        <taxon>Pseudonocardiales</taxon>
        <taxon>Pseudonocardiaceae</taxon>
    </lineage>
</organism>
<dbReference type="RefSeq" id="WP_075126798.1">
    <property type="nucleotide sequence ID" value="NZ_MSIE01000031.1"/>
</dbReference>
<keyword evidence="1" id="KW-0812">Transmembrane</keyword>
<feature type="domain" description="VanZ-like" evidence="2">
    <location>
        <begin position="92"/>
        <end position="159"/>
    </location>
</feature>
<dbReference type="EMBL" id="MSIE01000031">
    <property type="protein sequence ID" value="OLF16206.1"/>
    <property type="molecule type" value="Genomic_DNA"/>
</dbReference>
<evidence type="ECO:0000259" key="2">
    <source>
        <dbReference type="Pfam" id="PF04892"/>
    </source>
</evidence>
<evidence type="ECO:0000313" key="4">
    <source>
        <dbReference type="Proteomes" id="UP000185596"/>
    </source>
</evidence>
<feature type="transmembrane region" description="Helical" evidence="1">
    <location>
        <begin position="85"/>
        <end position="112"/>
    </location>
</feature>
<feature type="transmembrane region" description="Helical" evidence="1">
    <location>
        <begin position="20"/>
        <end position="40"/>
    </location>
</feature>
<keyword evidence="4" id="KW-1185">Reference proteome</keyword>
<comment type="caution">
    <text evidence="3">The sequence shown here is derived from an EMBL/GenBank/DDBJ whole genome shotgun (WGS) entry which is preliminary data.</text>
</comment>
<sequence length="181" mass="18324">MLEILETLLAAGESVLRVPLVAAGVLLGSVSLAVAGLAAARRWGWRPVPAALAGVGLGVVLGVTLSRRRSYFASPEGFDEPVCLLTGFSVAGGSEVLNVLLFVPPVFFAVLATRRPAPVLGAAVVLSALIELAQTVTGRGVCETQDVLNNAVGALVAAVAGAGIVALGPSPVPVHHRTPPR</sequence>
<gene>
    <name evidence="3" type="ORF">BU204_17685</name>
</gene>
<keyword evidence="1" id="KW-0472">Membrane</keyword>
<keyword evidence="1" id="KW-1133">Transmembrane helix</keyword>
<dbReference type="AlphaFoldDB" id="A0A1Q8CPD3"/>